<keyword evidence="3" id="KW-0653">Protein transport</keyword>
<dbReference type="SUPFAM" id="SSF49447">
    <property type="entry name" value="Second domain of Mu2 adaptin subunit (ap50) of ap2 adaptor"/>
    <property type="match status" value="1"/>
</dbReference>
<organism evidence="7 8">
    <name type="scientific">Kingdonia uniflora</name>
    <dbReference type="NCBI Taxonomy" id="39325"/>
    <lineage>
        <taxon>Eukaryota</taxon>
        <taxon>Viridiplantae</taxon>
        <taxon>Streptophyta</taxon>
        <taxon>Embryophyta</taxon>
        <taxon>Tracheophyta</taxon>
        <taxon>Spermatophyta</taxon>
        <taxon>Magnoliopsida</taxon>
        <taxon>Ranunculales</taxon>
        <taxon>Circaeasteraceae</taxon>
        <taxon>Kingdonia</taxon>
    </lineage>
</organism>
<dbReference type="InterPro" id="IPR028565">
    <property type="entry name" value="MHD"/>
</dbReference>
<dbReference type="AlphaFoldDB" id="A0A7J7NRS9"/>
<comment type="caution">
    <text evidence="7">The sequence shown here is derived from an EMBL/GenBank/DDBJ whole genome shotgun (WGS) entry which is preliminary data.</text>
</comment>
<name>A0A7J7NRS9_9MAGN</name>
<dbReference type="FunFam" id="2.60.40.1170:FF:000027">
    <property type="entry name" value="Adaptor complexes medium subunit family protein"/>
    <property type="match status" value="1"/>
</dbReference>
<evidence type="ECO:0000256" key="1">
    <source>
        <dbReference type="ARBA" id="ARBA00005324"/>
    </source>
</evidence>
<dbReference type="InterPro" id="IPR039591">
    <property type="entry name" value="AP5M1"/>
</dbReference>
<dbReference type="GO" id="GO:0005829">
    <property type="term" value="C:cytosol"/>
    <property type="evidence" value="ECO:0007669"/>
    <property type="project" value="TreeGrafter"/>
</dbReference>
<keyword evidence="2" id="KW-0813">Transport</keyword>
<dbReference type="Pfam" id="PF00928">
    <property type="entry name" value="Adap_comp_sub"/>
    <property type="match status" value="1"/>
</dbReference>
<dbReference type="GO" id="GO:0016197">
    <property type="term" value="P:endosomal transport"/>
    <property type="evidence" value="ECO:0007669"/>
    <property type="project" value="TreeGrafter"/>
</dbReference>
<keyword evidence="8" id="KW-1185">Reference proteome</keyword>
<evidence type="ECO:0000256" key="3">
    <source>
        <dbReference type="ARBA" id="ARBA00022927"/>
    </source>
</evidence>
<evidence type="ECO:0000313" key="7">
    <source>
        <dbReference type="EMBL" id="KAF6169628.1"/>
    </source>
</evidence>
<comment type="similarity">
    <text evidence="1">Belongs to the adaptor complexes medium subunit family.</text>
</comment>
<keyword evidence="4" id="KW-0472">Membrane</keyword>
<reference evidence="7 8" key="1">
    <citation type="journal article" date="2020" name="IScience">
        <title>Genome Sequencing of the Endangered Kingdonia uniflora (Circaeasteraceae, Ranunculales) Reveals Potential Mechanisms of Evolutionary Specialization.</title>
        <authorList>
            <person name="Sun Y."/>
            <person name="Deng T."/>
            <person name="Zhang A."/>
            <person name="Moore M.J."/>
            <person name="Landis J.B."/>
            <person name="Lin N."/>
            <person name="Zhang H."/>
            <person name="Zhang X."/>
            <person name="Huang J."/>
            <person name="Zhang X."/>
            <person name="Sun H."/>
            <person name="Wang H."/>
        </authorList>
    </citation>
    <scope>NUCLEOTIDE SEQUENCE [LARGE SCALE GENOMIC DNA]</scope>
    <source>
        <strain evidence="7">TB1705</strain>
        <tissue evidence="7">Leaf</tissue>
    </source>
</reference>
<dbReference type="GO" id="GO:0015031">
    <property type="term" value="P:protein transport"/>
    <property type="evidence" value="ECO:0007669"/>
    <property type="project" value="UniProtKB-KW"/>
</dbReference>
<evidence type="ECO:0000259" key="6">
    <source>
        <dbReference type="PROSITE" id="PS51072"/>
    </source>
</evidence>
<proteinExistence type="inferred from homology"/>
<gene>
    <name evidence="7" type="ORF">GIB67_004020</name>
</gene>
<evidence type="ECO:0000256" key="5">
    <source>
        <dbReference type="ARBA" id="ARBA00029433"/>
    </source>
</evidence>
<accession>A0A7J7NRS9</accession>
<protein>
    <recommendedName>
        <fullName evidence="6">MHD domain-containing protein</fullName>
    </recommendedName>
</protein>
<dbReference type="Proteomes" id="UP000541444">
    <property type="component" value="Unassembled WGS sequence"/>
</dbReference>
<dbReference type="Gene3D" id="2.60.40.1170">
    <property type="entry name" value="Mu homology domain, subdomain B"/>
    <property type="match status" value="1"/>
</dbReference>
<dbReference type="GO" id="GO:0030119">
    <property type="term" value="C:AP-type membrane coat adaptor complex"/>
    <property type="evidence" value="ECO:0007669"/>
    <property type="project" value="TreeGrafter"/>
</dbReference>
<dbReference type="InterPro" id="IPR036168">
    <property type="entry name" value="AP2_Mu_C_sf"/>
</dbReference>
<dbReference type="PANTHER" id="PTHR16082">
    <property type="entry name" value="AP-5 COMPLEX SUBUNIT MU-1"/>
    <property type="match status" value="1"/>
</dbReference>
<evidence type="ECO:0000256" key="4">
    <source>
        <dbReference type="ARBA" id="ARBA00023136"/>
    </source>
</evidence>
<sequence>MNSWFRTFMVAHAIGDVITGELVEPNVVASSSPSVEGLLDSLTGSIGISSISVRAKPVAAPATVSTASGEWILLLHFRLDLDYMNISVIKVNGFSSSDRPSSDLKQPTWKPYLYKGKQRQRVLFTIHETVYAAMYDRDEILDVISISGQVNWQAELEGLPDISFPMMGLNTAHLEVLSFHPCAQVSEQGVDKQAMMFSPPLGNFSLMCYQATCGLGPPIQGFYQLSMFSEDKDAFIFKLHLMEGYKNPP</sequence>
<dbReference type="PROSITE" id="PS51072">
    <property type="entry name" value="MHD"/>
    <property type="match status" value="1"/>
</dbReference>
<evidence type="ECO:0000256" key="2">
    <source>
        <dbReference type="ARBA" id="ARBA00022448"/>
    </source>
</evidence>
<evidence type="ECO:0000313" key="8">
    <source>
        <dbReference type="Proteomes" id="UP000541444"/>
    </source>
</evidence>
<dbReference type="EMBL" id="JACGCM010000628">
    <property type="protein sequence ID" value="KAF6169628.1"/>
    <property type="molecule type" value="Genomic_DNA"/>
</dbReference>
<dbReference type="GO" id="GO:0005764">
    <property type="term" value="C:lysosome"/>
    <property type="evidence" value="ECO:0007669"/>
    <property type="project" value="TreeGrafter"/>
</dbReference>
<feature type="domain" description="MHD" evidence="6">
    <location>
        <begin position="119"/>
        <end position="249"/>
    </location>
</feature>
<comment type="subcellular location">
    <subcellularLocation>
        <location evidence="5">Endomembrane system</location>
        <topology evidence="5">Peripheral membrane protein</topology>
        <orientation evidence="5">Cytoplasmic side</orientation>
    </subcellularLocation>
</comment>
<dbReference type="OrthoDB" id="1877176at2759"/>
<dbReference type="PANTHER" id="PTHR16082:SF2">
    <property type="entry name" value="AP-5 COMPLEX SUBUNIT MU-1"/>
    <property type="match status" value="1"/>
</dbReference>
<dbReference type="GO" id="GO:0005770">
    <property type="term" value="C:late endosome"/>
    <property type="evidence" value="ECO:0007669"/>
    <property type="project" value="TreeGrafter"/>
</dbReference>